<organism evidence="1 2">
    <name type="scientific">Stenotrophomonas maltophilia</name>
    <name type="common">Pseudomonas maltophilia</name>
    <name type="synonym">Xanthomonas maltophilia</name>
    <dbReference type="NCBI Taxonomy" id="40324"/>
    <lineage>
        <taxon>Bacteria</taxon>
        <taxon>Pseudomonadati</taxon>
        <taxon>Pseudomonadota</taxon>
        <taxon>Gammaproteobacteria</taxon>
        <taxon>Lysobacterales</taxon>
        <taxon>Lysobacteraceae</taxon>
        <taxon>Stenotrophomonas</taxon>
        <taxon>Stenotrophomonas maltophilia group</taxon>
    </lineage>
</organism>
<evidence type="ECO:0000313" key="1">
    <source>
        <dbReference type="EMBL" id="MDZ5765787.1"/>
    </source>
</evidence>
<dbReference type="AlphaFoldDB" id="A0AAJ2TQ72"/>
<dbReference type="EMBL" id="JAXRVB010000018">
    <property type="protein sequence ID" value="MDZ5765787.1"/>
    <property type="molecule type" value="Genomic_DNA"/>
</dbReference>
<evidence type="ECO:0000313" key="2">
    <source>
        <dbReference type="Proteomes" id="UP001288387"/>
    </source>
</evidence>
<dbReference type="RefSeq" id="WP_239503812.1">
    <property type="nucleotide sequence ID" value="NZ_JAKJQX010000024.1"/>
</dbReference>
<dbReference type="Proteomes" id="UP001288387">
    <property type="component" value="Unassembled WGS sequence"/>
</dbReference>
<proteinExistence type="predicted"/>
<gene>
    <name evidence="1" type="ORF">U4I38_15035</name>
</gene>
<name>A0AAJ2TQ72_STEMA</name>
<comment type="caution">
    <text evidence="1">The sequence shown here is derived from an EMBL/GenBank/DDBJ whole genome shotgun (WGS) entry which is preliminary data.</text>
</comment>
<accession>A0AAJ2TQ72</accession>
<protein>
    <recommendedName>
        <fullName evidence="3">DUF4932 domain-containing protein</fullName>
    </recommendedName>
</protein>
<evidence type="ECO:0008006" key="3">
    <source>
        <dbReference type="Google" id="ProtNLM"/>
    </source>
</evidence>
<reference evidence="1" key="1">
    <citation type="submission" date="2023-12" db="EMBL/GenBank/DDBJ databases">
        <title>'Antibacterial potential of Stenotrophomonas maltophilia cystic fibrosis isolates' (manuscript under preparation).</title>
        <authorList>
            <person name="Crisan C.V."/>
            <person name="Pettis M."/>
            <person name="Goldberg J.B."/>
        </authorList>
    </citation>
    <scope>NUCLEOTIDE SEQUENCE</scope>
    <source>
        <strain evidence="1">CCV129</strain>
    </source>
</reference>
<sequence length="376" mass="41544">MLESVNALPRTAPAMPSSSRILRFRGAAAALAVLVAMPFCTLQAAEPPYSVEARYSRALDLFNLLDNLPDWLPGYTSPVYREAWQRRFGLSDQDRALLADYAAFRQRTSPLARSGREPSAPADRLFAGADTRTGDPYARYFLAVPSFTAAVDAAIAGQDREDQLLLRRYYAHFAPRAEQLLAAQAPFVAQQALLARQLAAPAVLALAQQMKAFFNVDDSPVFQVRFVWWPEAERTQAKLRGGYILLFSTFGTDEDWAPIVMHEFSHFLSAGQPAPQRRLLAESFAALCPEALALPNPLNALEEPLAIYWGQYRFEQQVRGEALSAESAWYVQPQADRTAKALAMAFPARGPAPRLEVGPLLRAAASACSAPEDERR</sequence>